<accession>R9TGK4</accession>
<keyword evidence="2" id="KW-1185">Reference proteome</keyword>
<name>R9TGK4_9CAUD</name>
<organism evidence="1 2">
    <name type="scientific">Vibrio phage nt-1</name>
    <dbReference type="NCBI Taxonomy" id="115992"/>
    <lineage>
        <taxon>Viruses</taxon>
        <taxon>Duplodnaviria</taxon>
        <taxon>Heunggongvirae</taxon>
        <taxon>Uroviricota</taxon>
        <taxon>Caudoviricetes</taxon>
        <taxon>Pantevenvirales</taxon>
        <taxon>Straboviridae</taxon>
        <taxon>Mylasvirus</taxon>
        <taxon>Mylasvirus persius</taxon>
    </lineage>
</organism>
<reference evidence="1 2" key="1">
    <citation type="journal article" date="2014" name="Genome Biol. Evol.">
        <title>Composite Conserved Promoter-Terminator Motifs (PeSLs) that Mediate Modular Shuffling in the Diverse T4-Like Myoviruses.</title>
        <authorList>
            <person name="Comeau A.M."/>
            <person name="Arbiol C."/>
            <person name="Krisch H.M."/>
        </authorList>
    </citation>
    <scope>NUCLEOTIDE SEQUENCE [LARGE SCALE GENOMIC DNA]</scope>
</reference>
<dbReference type="Proteomes" id="UP000201461">
    <property type="component" value="Segment"/>
</dbReference>
<dbReference type="RefSeq" id="YP_008125382.1">
    <property type="nucleotide sequence ID" value="NC_021529.2"/>
</dbReference>
<protein>
    <submittedName>
        <fullName evidence="1">Uncharacterized protein</fullName>
    </submittedName>
</protein>
<evidence type="ECO:0000313" key="1">
    <source>
        <dbReference type="EMBL" id="AGN30233.1"/>
    </source>
</evidence>
<proteinExistence type="predicted"/>
<dbReference type="GeneID" id="15926687"/>
<gene>
    <name evidence="1" type="ORF">VPFG_00234</name>
</gene>
<dbReference type="EMBL" id="HQ317393">
    <property type="protein sequence ID" value="AGN30233.1"/>
    <property type="molecule type" value="Genomic_DNA"/>
</dbReference>
<dbReference type="KEGG" id="vg:15926687"/>
<evidence type="ECO:0000313" key="2">
    <source>
        <dbReference type="Proteomes" id="UP000201461"/>
    </source>
</evidence>
<sequence length="124" mass="14159">MIDELVKETAASMLEDKSLLCDVKEYSCCVIVDKMVENHGYAPHTVYQHLDVKGVEFLQLILDKPETLCFELSPDTLAMVKEDIEEQDPTAFVHYISRNSTDDLSDVRFKNVRTAWLTFLAEGN</sequence>